<organism evidence="4 5">
    <name type="scientific">Roseateles amylovorans</name>
    <dbReference type="NCBI Taxonomy" id="2978473"/>
    <lineage>
        <taxon>Bacteria</taxon>
        <taxon>Pseudomonadati</taxon>
        <taxon>Pseudomonadota</taxon>
        <taxon>Betaproteobacteria</taxon>
        <taxon>Burkholderiales</taxon>
        <taxon>Sphaerotilaceae</taxon>
        <taxon>Roseateles</taxon>
    </lineage>
</organism>
<dbReference type="EMBL" id="CP104562">
    <property type="protein sequence ID" value="UXH79142.1"/>
    <property type="molecule type" value="Genomic_DNA"/>
</dbReference>
<reference evidence="4" key="1">
    <citation type="submission" date="2022-10" db="EMBL/GenBank/DDBJ databases">
        <title>Characterization and whole genome sequencing of a new Roseateles species, isolated from fresh water.</title>
        <authorList>
            <person name="Guliayeva D.Y."/>
            <person name="Akhremchuk A.E."/>
            <person name="Sikolenko M.A."/>
            <person name="Valentovich L.N."/>
            <person name="Sidarenka A.V."/>
        </authorList>
    </citation>
    <scope>NUCLEOTIDE SEQUENCE</scope>
    <source>
        <strain evidence="4">BIM B-1768</strain>
    </source>
</reference>
<dbReference type="Pfam" id="PF03995">
    <property type="entry name" value="Inhibitor_I36"/>
    <property type="match status" value="1"/>
</dbReference>
<accession>A0ABY6B164</accession>
<evidence type="ECO:0000313" key="4">
    <source>
        <dbReference type="EMBL" id="UXH79142.1"/>
    </source>
</evidence>
<dbReference type="Proteomes" id="UP001064933">
    <property type="component" value="Chromosome"/>
</dbReference>
<dbReference type="Gene3D" id="2.60.20.10">
    <property type="entry name" value="Crystallins"/>
    <property type="match status" value="1"/>
</dbReference>
<keyword evidence="2" id="KW-0677">Repeat</keyword>
<protein>
    <submittedName>
        <fullName evidence="4">Peptidase inhibitor family I36 protein</fullName>
    </submittedName>
</protein>
<dbReference type="InterPro" id="IPR011024">
    <property type="entry name" value="G_crystallin-like"/>
</dbReference>
<name>A0ABY6B164_9BURK</name>
<dbReference type="SUPFAM" id="SSF55486">
    <property type="entry name" value="Metalloproteases ('zincins'), catalytic domain"/>
    <property type="match status" value="1"/>
</dbReference>
<dbReference type="PROSITE" id="PS51257">
    <property type="entry name" value="PROKAR_LIPOPROTEIN"/>
    <property type="match status" value="1"/>
</dbReference>
<evidence type="ECO:0000256" key="1">
    <source>
        <dbReference type="ARBA" id="ARBA00009646"/>
    </source>
</evidence>
<sequence>MTLSSKRSSGASGRLRLHPLSLSLALAGLLAGCGGGESTDPAVQASRVNGSTGAAGSTSAGTTAAAAAAQICFFEHVNYVGASTCLTASSSWIGSSWNDRISSLKVPAGYKVELFSDINYGGRVLTLTADNANLVPSNFNDVVSSVRITATSTVKLASVQFAQSMLYGSSDNQLVLVANKPTLLKVNVTAPASPATLPAATVRIENTATGTSRDLPLAAPRRGLPTTVSDVPSFDDAYTVTVPADLVKTGMKVTVNVAGAAAQSFTPRVGGGIPMRFMPIAVKIAGTTGQLPVDQTAHIKALFPVSTVTLQAHPTYVSTRVTTLPTSDAQWSDAFGKILGELSDLHALERAARHDYYFGFIPKRTWGLAGLGYVPGNSAVSFDMPNAPDTVRDVVAHELGHNFSLPHAACGGAGSPDPKYPYPDANLGKAGRYIWSYLSDTNSFYDPRPTDRHDIMSYCGGVVFSDYNYRLMQTFLTPTDAATAKAAAVAAAPDQDVLLISGSIRGKQIEINPVKTLVSKPESSSGPYVVRVQTSAGQIQDYAFTPQSLDHEGELLHFRVLVPKVDNIASISVMRDGSTLAQAAARASNARQKALAAGASRAQVQVQETRGQAVLRWDADATPFLSVTWTDGTRRLNLAQDLQGGQATLDTSELPAGGRFELVVSDGLNAQRVEQAR</sequence>
<keyword evidence="5" id="KW-1185">Reference proteome</keyword>
<evidence type="ECO:0000256" key="2">
    <source>
        <dbReference type="ARBA" id="ARBA00022737"/>
    </source>
</evidence>
<evidence type="ECO:0000313" key="5">
    <source>
        <dbReference type="Proteomes" id="UP001064933"/>
    </source>
</evidence>
<dbReference type="InterPro" id="IPR001064">
    <property type="entry name" value="Beta/gamma_crystallin"/>
</dbReference>
<dbReference type="SMART" id="SM00247">
    <property type="entry name" value="XTALbg"/>
    <property type="match status" value="1"/>
</dbReference>
<gene>
    <name evidence="4" type="ORF">N4261_04175</name>
</gene>
<proteinExistence type="inferred from homology"/>
<comment type="similarity">
    <text evidence="1">Belongs to the beta/gamma-crystallin family.</text>
</comment>
<dbReference type="SUPFAM" id="SSF49695">
    <property type="entry name" value="gamma-Crystallin-like"/>
    <property type="match status" value="1"/>
</dbReference>
<evidence type="ECO:0000259" key="3">
    <source>
        <dbReference type="SMART" id="SM00247"/>
    </source>
</evidence>
<dbReference type="RefSeq" id="WP_261758961.1">
    <property type="nucleotide sequence ID" value="NZ_CP104562.2"/>
</dbReference>
<feature type="domain" description="Beta/gamma crystallin 'Greek key'" evidence="3">
    <location>
        <begin position="70"/>
        <end position="149"/>
    </location>
</feature>